<dbReference type="Proteomes" id="UP001249851">
    <property type="component" value="Unassembled WGS sequence"/>
</dbReference>
<evidence type="ECO:0000313" key="1">
    <source>
        <dbReference type="EMBL" id="KAK2568009.1"/>
    </source>
</evidence>
<organism evidence="1 2">
    <name type="scientific">Acropora cervicornis</name>
    <name type="common">Staghorn coral</name>
    <dbReference type="NCBI Taxonomy" id="6130"/>
    <lineage>
        <taxon>Eukaryota</taxon>
        <taxon>Metazoa</taxon>
        <taxon>Cnidaria</taxon>
        <taxon>Anthozoa</taxon>
        <taxon>Hexacorallia</taxon>
        <taxon>Scleractinia</taxon>
        <taxon>Astrocoeniina</taxon>
        <taxon>Acroporidae</taxon>
        <taxon>Acropora</taxon>
    </lineage>
</organism>
<keyword evidence="2" id="KW-1185">Reference proteome</keyword>
<proteinExistence type="predicted"/>
<reference evidence="1" key="1">
    <citation type="journal article" date="2023" name="G3 (Bethesda)">
        <title>Whole genome assembly and annotation of the endangered Caribbean coral Acropora cervicornis.</title>
        <authorList>
            <person name="Selwyn J.D."/>
            <person name="Vollmer S.V."/>
        </authorList>
    </citation>
    <scope>NUCLEOTIDE SEQUENCE</scope>
    <source>
        <strain evidence="1">K2</strain>
    </source>
</reference>
<dbReference type="EMBL" id="JARQWQ010000013">
    <property type="protein sequence ID" value="KAK2568009.1"/>
    <property type="molecule type" value="Genomic_DNA"/>
</dbReference>
<comment type="caution">
    <text evidence="1">The sequence shown here is derived from an EMBL/GenBank/DDBJ whole genome shotgun (WGS) entry which is preliminary data.</text>
</comment>
<accession>A0AAD9VB98</accession>
<gene>
    <name evidence="1" type="ORF">P5673_007915</name>
</gene>
<evidence type="ECO:0000313" key="2">
    <source>
        <dbReference type="Proteomes" id="UP001249851"/>
    </source>
</evidence>
<dbReference type="AlphaFoldDB" id="A0AAD9VB98"/>
<name>A0AAD9VB98_ACRCE</name>
<protein>
    <submittedName>
        <fullName evidence="1">Uncharacterized protein</fullName>
    </submittedName>
</protein>
<sequence length="79" mass="8887">MKRLLLEALFADDCAPMAHNVHHLQVIVNELSEAAKKELTISLRKTEVLLQPTPATLPQQPCITIDGTQVKNVELFKRK</sequence>
<reference evidence="1" key="2">
    <citation type="journal article" date="2023" name="Science">
        <title>Genomic signatures of disease resistance in endangered staghorn corals.</title>
        <authorList>
            <person name="Vollmer S.V."/>
            <person name="Selwyn J.D."/>
            <person name="Despard B.A."/>
            <person name="Roesel C.L."/>
        </authorList>
    </citation>
    <scope>NUCLEOTIDE SEQUENCE</scope>
    <source>
        <strain evidence="1">K2</strain>
    </source>
</reference>